<dbReference type="PRINTS" id="PR00740">
    <property type="entry name" value="GLHYDRLASE27"/>
</dbReference>
<dbReference type="Gene3D" id="2.60.40.10">
    <property type="entry name" value="Immunoglobulins"/>
    <property type="match status" value="2"/>
</dbReference>
<proteinExistence type="inferred from homology"/>
<dbReference type="Gene3D" id="2.60.40.1180">
    <property type="entry name" value="Golgi alpha-mannosidase II"/>
    <property type="match status" value="1"/>
</dbReference>
<dbReference type="InterPro" id="IPR041233">
    <property type="entry name" value="Melibiase_C"/>
</dbReference>
<keyword evidence="4" id="KW-0136">Cellulose degradation</keyword>
<evidence type="ECO:0000259" key="11">
    <source>
        <dbReference type="Pfam" id="PF17801"/>
    </source>
</evidence>
<dbReference type="Pfam" id="PF03442">
    <property type="entry name" value="CBM_X2"/>
    <property type="match status" value="2"/>
</dbReference>
<evidence type="ECO:0000313" key="12">
    <source>
        <dbReference type="EMBL" id="MFC5651059.1"/>
    </source>
</evidence>
<evidence type="ECO:0000256" key="1">
    <source>
        <dbReference type="ARBA" id="ARBA00009743"/>
    </source>
</evidence>
<keyword evidence="7" id="KW-0624">Polysaccharide degradation</keyword>
<dbReference type="Gene3D" id="3.20.20.70">
    <property type="entry name" value="Aldolase class I"/>
    <property type="match status" value="1"/>
</dbReference>
<dbReference type="Pfam" id="PF16499">
    <property type="entry name" value="Melibiase_2"/>
    <property type="match status" value="2"/>
</dbReference>
<dbReference type="InterPro" id="IPR002241">
    <property type="entry name" value="Glyco_hydro_27"/>
</dbReference>
<dbReference type="SUPFAM" id="SSF51445">
    <property type="entry name" value="(Trans)glycosidases"/>
    <property type="match status" value="1"/>
</dbReference>
<feature type="domain" description="Carbohydrate binding X2" evidence="10">
    <location>
        <begin position="524"/>
        <end position="606"/>
    </location>
</feature>
<dbReference type="InterPro" id="IPR013780">
    <property type="entry name" value="Glyco_hydro_b"/>
</dbReference>
<dbReference type="InterPro" id="IPR014756">
    <property type="entry name" value="Ig_E-set"/>
</dbReference>
<keyword evidence="3 8" id="KW-0378">Hydrolase</keyword>
<name>A0ABW0W1X7_9BACL</name>
<reference evidence="13" key="1">
    <citation type="journal article" date="2019" name="Int. J. Syst. Evol. Microbiol.">
        <title>The Global Catalogue of Microorganisms (GCM) 10K type strain sequencing project: providing services to taxonomists for standard genome sequencing and annotation.</title>
        <authorList>
            <consortium name="The Broad Institute Genomics Platform"/>
            <consortium name="The Broad Institute Genome Sequencing Center for Infectious Disease"/>
            <person name="Wu L."/>
            <person name="Ma J."/>
        </authorList>
    </citation>
    <scope>NUCLEOTIDE SEQUENCE [LARGE SCALE GENOMIC DNA]</scope>
    <source>
        <strain evidence="13">CGMCC 1.3240</strain>
    </source>
</reference>
<evidence type="ECO:0000256" key="5">
    <source>
        <dbReference type="ARBA" id="ARBA00023277"/>
    </source>
</evidence>
<evidence type="ECO:0000256" key="8">
    <source>
        <dbReference type="RuleBase" id="RU361168"/>
    </source>
</evidence>
<keyword evidence="13" id="KW-1185">Reference proteome</keyword>
<organism evidence="12 13">
    <name type="scientific">Paenibacillus solisilvae</name>
    <dbReference type="NCBI Taxonomy" id="2486751"/>
    <lineage>
        <taxon>Bacteria</taxon>
        <taxon>Bacillati</taxon>
        <taxon>Bacillota</taxon>
        <taxon>Bacilli</taxon>
        <taxon>Bacillales</taxon>
        <taxon>Paenibacillaceae</taxon>
        <taxon>Paenibacillus</taxon>
    </lineage>
</organism>
<dbReference type="Pfam" id="PF17801">
    <property type="entry name" value="Melibiase_C"/>
    <property type="match status" value="1"/>
</dbReference>
<evidence type="ECO:0000313" key="13">
    <source>
        <dbReference type="Proteomes" id="UP001596047"/>
    </source>
</evidence>
<feature type="chain" id="PRO_5046557257" description="Alpha-galactosidase" evidence="9">
    <location>
        <begin position="39"/>
        <end position="911"/>
    </location>
</feature>
<evidence type="ECO:0000259" key="10">
    <source>
        <dbReference type="Pfam" id="PF03442"/>
    </source>
</evidence>
<dbReference type="PANTHER" id="PTHR11452:SF33">
    <property type="entry name" value="ALPHA-GALACTOSIDASE 2"/>
    <property type="match status" value="1"/>
</dbReference>
<dbReference type="InterPro" id="IPR005102">
    <property type="entry name" value="Carbo-bd_X2"/>
</dbReference>
<sequence>MYSRTGTVIKRYLNICLALLLLAATIATFGFQPSTANAADNGLGAKPYMGWSSYSQQVIHSPNPWLTAENIKAQSDAMHEKLQAHGYEYINVDAGWNGGMDSYGRPIPSTTVFPDGIEDVINHVHDNGQKFGLYVIPGLGQEAYDQDLPIYGTECTMRDITAQPLQRANYWGFGYKIDFSNPCAQKYIDTVADQFAEWGVDFLKLDSVTPGSGIYDLSLDTRDNVKAWSQALASHGIWLELSWALDIKYADTWKEYANGWRVHWDIECYCQTLTKWDNISRLFPTAAQWWRHAGPGGWNDFDSLNIGNGAVDGLTPVERQTTMSFFAMSAVPLYSGNDLTDLDDYGLQLLTNDEVIAVDQAGRPARPVSTDTDQQVWYANNGDGTYSVGLFNLGNTEADVNVDWRDIGITGAASVRDLWSHAELGSFENGYHATRVPSHGSRLLKVTVQHGTSFANDDDIGIRYAGSWVRNEGREWTGSSQSLLVNVIDSKMKNSSLSPISAAFDKNISLQSGVTTTTPLNSSIVPTVLSFDKTAAASSDVTTTMTLNNNELVGITNGVTPLVSGDDYTVSGDVVAFSKEYLGTLSPGTVNLSLQFSAGAAQTLTVVVSESLRGRYVNVNDDDASIVYKGAWNPNTNRGLGDYKDDIHWSETNENSFEYTFKGTGIELITELDSSQGKMDIYIDGEFKQTVDTYNASRVTRRAVYNVAGLPDSEHTIKAVKKSGQFMLLDQLRIRIADIIGPDTATFDKSGKGQNGITTELRFDRRNLIGIRNGEVALQQGKDYTVSGNSVTVKKKYLEEQPAGTVFLTFDRRGDYQDDVHSTADNGDYFEYSFKGTGVEIIAPTDPSQGEIDVYVDNTFKGTVSLQSDSRLSRQTVFSISDLTSGTHTIKGVKKTGAAFILDGLRFRVPQ</sequence>
<dbReference type="CDD" id="cd14792">
    <property type="entry name" value="GH27"/>
    <property type="match status" value="1"/>
</dbReference>
<feature type="signal peptide" evidence="9">
    <location>
        <begin position="1"/>
        <end position="38"/>
    </location>
</feature>
<dbReference type="InterPro" id="IPR017853">
    <property type="entry name" value="GH"/>
</dbReference>
<dbReference type="EC" id="3.2.1.22" evidence="8"/>
<keyword evidence="8" id="KW-1015">Disulfide bond</keyword>
<dbReference type="Gene3D" id="2.60.120.260">
    <property type="entry name" value="Galactose-binding domain-like"/>
    <property type="match status" value="2"/>
</dbReference>
<evidence type="ECO:0000256" key="9">
    <source>
        <dbReference type="SAM" id="SignalP"/>
    </source>
</evidence>
<keyword evidence="5" id="KW-0119">Carbohydrate metabolism</keyword>
<comment type="catalytic activity">
    <reaction evidence="8">
        <text>Hydrolysis of terminal, non-reducing alpha-D-galactose residues in alpha-D-galactosides, including galactose oligosaccharides, galactomannans and galactolipids.</text>
        <dbReference type="EC" id="3.2.1.22"/>
    </reaction>
</comment>
<dbReference type="EMBL" id="JBHSOW010000068">
    <property type="protein sequence ID" value="MFC5651059.1"/>
    <property type="molecule type" value="Genomic_DNA"/>
</dbReference>
<comment type="similarity">
    <text evidence="1 8">Belongs to the glycosyl hydrolase 27 family.</text>
</comment>
<evidence type="ECO:0000256" key="7">
    <source>
        <dbReference type="ARBA" id="ARBA00023326"/>
    </source>
</evidence>
<dbReference type="SUPFAM" id="SSF81296">
    <property type="entry name" value="E set domains"/>
    <property type="match status" value="2"/>
</dbReference>
<evidence type="ECO:0000256" key="2">
    <source>
        <dbReference type="ARBA" id="ARBA00022729"/>
    </source>
</evidence>
<feature type="domain" description="Alpha galactosidase C-terminal" evidence="11">
    <location>
        <begin position="372"/>
        <end position="446"/>
    </location>
</feature>
<accession>A0ABW0W1X7</accession>
<dbReference type="InterPro" id="IPR013783">
    <property type="entry name" value="Ig-like_fold"/>
</dbReference>
<evidence type="ECO:0000256" key="4">
    <source>
        <dbReference type="ARBA" id="ARBA00023001"/>
    </source>
</evidence>
<keyword evidence="2 9" id="KW-0732">Signal</keyword>
<dbReference type="InterPro" id="IPR013785">
    <property type="entry name" value="Aldolase_TIM"/>
</dbReference>
<keyword evidence="6 8" id="KW-0326">Glycosidase</keyword>
<evidence type="ECO:0000256" key="3">
    <source>
        <dbReference type="ARBA" id="ARBA00022801"/>
    </source>
</evidence>
<dbReference type="Proteomes" id="UP001596047">
    <property type="component" value="Unassembled WGS sequence"/>
</dbReference>
<dbReference type="SUPFAM" id="SSF51011">
    <property type="entry name" value="Glycosyl hydrolase domain"/>
    <property type="match status" value="1"/>
</dbReference>
<dbReference type="RefSeq" id="WP_379189654.1">
    <property type="nucleotide sequence ID" value="NZ_JBHSOW010000068.1"/>
</dbReference>
<gene>
    <name evidence="12" type="ORF">ACFPYJ_18490</name>
</gene>
<dbReference type="PANTHER" id="PTHR11452">
    <property type="entry name" value="ALPHA-GALACTOSIDASE/ALPHA-N-ACETYLGALACTOSAMINIDASE"/>
    <property type="match status" value="1"/>
</dbReference>
<feature type="domain" description="Carbohydrate binding X2" evidence="10">
    <location>
        <begin position="740"/>
        <end position="811"/>
    </location>
</feature>
<protein>
    <recommendedName>
        <fullName evidence="8">Alpha-galactosidase</fullName>
        <ecNumber evidence="8">3.2.1.22</ecNumber>
    </recommendedName>
    <alternativeName>
        <fullName evidence="8">Melibiase</fullName>
    </alternativeName>
</protein>
<comment type="caution">
    <text evidence="12">The sequence shown here is derived from an EMBL/GenBank/DDBJ whole genome shotgun (WGS) entry which is preliminary data.</text>
</comment>
<evidence type="ECO:0000256" key="6">
    <source>
        <dbReference type="ARBA" id="ARBA00023295"/>
    </source>
</evidence>